<protein>
    <submittedName>
        <fullName evidence="7">Transcriptional regulator, TetR family</fullName>
    </submittedName>
</protein>
<dbReference type="RefSeq" id="WP_075027212.1">
    <property type="nucleotide sequence ID" value="NZ_FONR01000003.1"/>
</dbReference>
<dbReference type="InterPro" id="IPR009057">
    <property type="entry name" value="Homeodomain-like_sf"/>
</dbReference>
<feature type="domain" description="HTH tetR-type" evidence="6">
    <location>
        <begin position="30"/>
        <end position="90"/>
    </location>
</feature>
<keyword evidence="3" id="KW-0804">Transcription</keyword>
<dbReference type="GO" id="GO:0000976">
    <property type="term" value="F:transcription cis-regulatory region binding"/>
    <property type="evidence" value="ECO:0007669"/>
    <property type="project" value="TreeGrafter"/>
</dbReference>
<keyword evidence="1" id="KW-0805">Transcription regulation</keyword>
<evidence type="ECO:0000256" key="5">
    <source>
        <dbReference type="SAM" id="MobiDB-lite"/>
    </source>
</evidence>
<evidence type="ECO:0000313" key="7">
    <source>
        <dbReference type="EMBL" id="SFF03623.1"/>
    </source>
</evidence>
<evidence type="ECO:0000256" key="1">
    <source>
        <dbReference type="ARBA" id="ARBA00023015"/>
    </source>
</evidence>
<dbReference type="AlphaFoldDB" id="A0A1I2FF47"/>
<dbReference type="Pfam" id="PF02909">
    <property type="entry name" value="TetR_C_1"/>
    <property type="match status" value="1"/>
</dbReference>
<dbReference type="GO" id="GO:0003700">
    <property type="term" value="F:DNA-binding transcription factor activity"/>
    <property type="evidence" value="ECO:0007669"/>
    <property type="project" value="TreeGrafter"/>
</dbReference>
<dbReference type="PANTHER" id="PTHR30055:SF151">
    <property type="entry name" value="TRANSCRIPTIONAL REGULATORY PROTEIN"/>
    <property type="match status" value="1"/>
</dbReference>
<dbReference type="PROSITE" id="PS50977">
    <property type="entry name" value="HTH_TETR_2"/>
    <property type="match status" value="1"/>
</dbReference>
<evidence type="ECO:0000259" key="6">
    <source>
        <dbReference type="PROSITE" id="PS50977"/>
    </source>
</evidence>
<organism evidence="7 8">
    <name type="scientific">Streptomyces mirabilis</name>
    <dbReference type="NCBI Taxonomy" id="68239"/>
    <lineage>
        <taxon>Bacteria</taxon>
        <taxon>Bacillati</taxon>
        <taxon>Actinomycetota</taxon>
        <taxon>Actinomycetes</taxon>
        <taxon>Kitasatosporales</taxon>
        <taxon>Streptomycetaceae</taxon>
        <taxon>Streptomyces</taxon>
    </lineage>
</organism>
<feature type="DNA-binding region" description="H-T-H motif" evidence="4">
    <location>
        <begin position="53"/>
        <end position="72"/>
    </location>
</feature>
<name>A0A1I2FF47_9ACTN</name>
<dbReference type="OrthoDB" id="3818006at2"/>
<dbReference type="InterPro" id="IPR023772">
    <property type="entry name" value="DNA-bd_HTH_TetR-type_CS"/>
</dbReference>
<dbReference type="Gene3D" id="1.10.10.60">
    <property type="entry name" value="Homeodomain-like"/>
    <property type="match status" value="1"/>
</dbReference>
<dbReference type="InterPro" id="IPR036271">
    <property type="entry name" value="Tet_transcr_reg_TetR-rel_C_sf"/>
</dbReference>
<sequence length="249" mass="27410">MSPQEQAEAGPPTPVQSVWTRPRAGREQPALSRDQIVAEALRLLDSDGIDALSMRKLGTRLGAGATSLYRHVANKDELIELAIDEIYGEIEIPRSTDPAAWRTDATHCAQSLRATMLRHPWIASVLGEMGMSYLGPNAMRLAEFLLALFTRAGLPTTEADQAASTLVAYVTGMATSEAAYLNVLARSGHTEQQYVESLWPTAEQAAESYPHLREGYAEQRGKDPRTARDENFQYGLDRVLDGLETRTTH</sequence>
<keyword evidence="2 4" id="KW-0238">DNA-binding</keyword>
<proteinExistence type="predicted"/>
<dbReference type="GO" id="GO:0045892">
    <property type="term" value="P:negative regulation of DNA-templated transcription"/>
    <property type="evidence" value="ECO:0007669"/>
    <property type="project" value="InterPro"/>
</dbReference>
<dbReference type="Proteomes" id="UP000181942">
    <property type="component" value="Unassembled WGS sequence"/>
</dbReference>
<reference evidence="7 8" key="1">
    <citation type="submission" date="2016-10" db="EMBL/GenBank/DDBJ databases">
        <authorList>
            <person name="de Groot N.N."/>
        </authorList>
    </citation>
    <scope>NUCLEOTIDE SEQUENCE [LARGE SCALE GENOMIC DNA]</scope>
    <source>
        <strain evidence="7 8">OK461</strain>
    </source>
</reference>
<dbReference type="PROSITE" id="PS01081">
    <property type="entry name" value="HTH_TETR_1"/>
    <property type="match status" value="1"/>
</dbReference>
<dbReference type="SUPFAM" id="SSF46689">
    <property type="entry name" value="Homeodomain-like"/>
    <property type="match status" value="1"/>
</dbReference>
<dbReference type="Gene3D" id="1.10.357.10">
    <property type="entry name" value="Tetracycline Repressor, domain 2"/>
    <property type="match status" value="1"/>
</dbReference>
<gene>
    <name evidence="7" type="ORF">SAMN02787118_103423</name>
</gene>
<dbReference type="InterPro" id="IPR050109">
    <property type="entry name" value="HTH-type_TetR-like_transc_reg"/>
</dbReference>
<feature type="region of interest" description="Disordered" evidence="5">
    <location>
        <begin position="1"/>
        <end position="31"/>
    </location>
</feature>
<accession>A0A1I2FF47</accession>
<dbReference type="PANTHER" id="PTHR30055">
    <property type="entry name" value="HTH-TYPE TRANSCRIPTIONAL REGULATOR RUTR"/>
    <property type="match status" value="1"/>
</dbReference>
<dbReference type="InterPro" id="IPR004111">
    <property type="entry name" value="Repressor_TetR_C"/>
</dbReference>
<evidence type="ECO:0000256" key="3">
    <source>
        <dbReference type="ARBA" id="ARBA00023163"/>
    </source>
</evidence>
<dbReference type="EMBL" id="FONR01000003">
    <property type="protein sequence ID" value="SFF03623.1"/>
    <property type="molecule type" value="Genomic_DNA"/>
</dbReference>
<evidence type="ECO:0000313" key="8">
    <source>
        <dbReference type="Proteomes" id="UP000181942"/>
    </source>
</evidence>
<evidence type="ECO:0000256" key="4">
    <source>
        <dbReference type="PROSITE-ProRule" id="PRU00335"/>
    </source>
</evidence>
<dbReference type="Pfam" id="PF00440">
    <property type="entry name" value="TetR_N"/>
    <property type="match status" value="1"/>
</dbReference>
<dbReference type="InterPro" id="IPR001647">
    <property type="entry name" value="HTH_TetR"/>
</dbReference>
<evidence type="ECO:0000256" key="2">
    <source>
        <dbReference type="ARBA" id="ARBA00023125"/>
    </source>
</evidence>
<dbReference type="SUPFAM" id="SSF48498">
    <property type="entry name" value="Tetracyclin repressor-like, C-terminal domain"/>
    <property type="match status" value="1"/>
</dbReference>